<dbReference type="OMA" id="WEIPDIT"/>
<dbReference type="InterPro" id="IPR029030">
    <property type="entry name" value="Caspase-like_dom_sf"/>
</dbReference>
<feature type="compositionally biased region" description="Low complexity" evidence="5">
    <location>
        <begin position="1"/>
        <end position="13"/>
    </location>
</feature>
<evidence type="ECO:0000256" key="2">
    <source>
        <dbReference type="ARBA" id="ARBA00022703"/>
    </source>
</evidence>
<keyword evidence="3" id="KW-0788">Thiol protease</keyword>
<evidence type="ECO:0000256" key="1">
    <source>
        <dbReference type="ARBA" id="ARBA00009005"/>
    </source>
</evidence>
<keyword evidence="4" id="KW-0865">Zymogen</keyword>
<dbReference type="Pfam" id="PF00656">
    <property type="entry name" value="Peptidase_C14"/>
    <property type="match status" value="1"/>
</dbReference>
<reference evidence="7 8" key="1">
    <citation type="journal article" date="2013" name="PLoS Genet.">
        <title>The genome and development-dependent transcriptomes of Pyronema confluens: a window into fungal evolution.</title>
        <authorList>
            <person name="Traeger S."/>
            <person name="Altegoer F."/>
            <person name="Freitag M."/>
            <person name="Gabaldon T."/>
            <person name="Kempken F."/>
            <person name="Kumar A."/>
            <person name="Marcet-Houben M."/>
            <person name="Poggeler S."/>
            <person name="Stajich J.E."/>
            <person name="Nowrousian M."/>
        </authorList>
    </citation>
    <scope>NUCLEOTIDE SEQUENCE [LARGE SCALE GENOMIC DNA]</scope>
    <source>
        <strain evidence="8">CBS 100304</strain>
        <tissue evidence="7">Vegetative mycelium</tissue>
    </source>
</reference>
<sequence length="363" mass="40335">MGSASSASRSLDSTPPDLQDKNDNHESSEQPPHLPHQPKASSPLAAVLVAGSNNRSPNHHLPHHPRIPSPLSTVSLPGSKVPDSYIYSTCTGRKRALIIEINPNPPGIYCIDIPRITALLIDGYGFKLSKMRIMKAQYNKTTRGDMQPTRKNIIRSMQWLVKDARPNDSLFFFYSGHGEQMKDYGGDELDGYDECLSIDDTAFVVDDEIHELLVKPLKPGVRLTALINACHSGSMLDLPYMYSPACEKHLIAAQDHREYPGTVRSSMTTTATALDERTSPADVVVWSSCHDSGKSYGMRTSKEKGTGLFVQAFLTALALKPKQSYGQLLNSINRELSCMRYKKLQSPRLSCSHPLDTNRRFFM</sequence>
<keyword evidence="3" id="KW-0378">Hydrolase</keyword>
<dbReference type="Gene3D" id="3.40.50.12660">
    <property type="match status" value="1"/>
</dbReference>
<evidence type="ECO:0000256" key="4">
    <source>
        <dbReference type="ARBA" id="ARBA00023145"/>
    </source>
</evidence>
<gene>
    <name evidence="7" type="ORF">PCON_01046</name>
</gene>
<dbReference type="eggNOG" id="KOG1546">
    <property type="taxonomic scope" value="Eukaryota"/>
</dbReference>
<evidence type="ECO:0000313" key="7">
    <source>
        <dbReference type="EMBL" id="CCX33365.1"/>
    </source>
</evidence>
<dbReference type="GO" id="GO:0004197">
    <property type="term" value="F:cysteine-type endopeptidase activity"/>
    <property type="evidence" value="ECO:0007669"/>
    <property type="project" value="InterPro"/>
</dbReference>
<dbReference type="SUPFAM" id="SSF52129">
    <property type="entry name" value="Caspase-like"/>
    <property type="match status" value="1"/>
</dbReference>
<dbReference type="GO" id="GO:0005737">
    <property type="term" value="C:cytoplasm"/>
    <property type="evidence" value="ECO:0007669"/>
    <property type="project" value="TreeGrafter"/>
</dbReference>
<name>U4LU39_PYROM</name>
<feature type="compositionally biased region" description="Basic residues" evidence="5">
    <location>
        <begin position="57"/>
        <end position="66"/>
    </location>
</feature>
<dbReference type="PANTHER" id="PTHR48104:SF30">
    <property type="entry name" value="METACASPASE-1"/>
    <property type="match status" value="1"/>
</dbReference>
<keyword evidence="3" id="KW-0645">Protease</keyword>
<feature type="region of interest" description="Disordered" evidence="5">
    <location>
        <begin position="1"/>
        <end position="74"/>
    </location>
</feature>
<feature type="domain" description="Peptidase C14 caspase" evidence="6">
    <location>
        <begin position="93"/>
        <end position="354"/>
    </location>
</feature>
<comment type="similarity">
    <text evidence="1">Belongs to the peptidase C14B family.</text>
</comment>
<dbReference type="OrthoDB" id="3223806at2759"/>
<dbReference type="PANTHER" id="PTHR48104">
    <property type="entry name" value="METACASPASE-4"/>
    <property type="match status" value="1"/>
</dbReference>
<keyword evidence="2" id="KW-0053">Apoptosis</keyword>
<dbReference type="GO" id="GO:0006508">
    <property type="term" value="P:proteolysis"/>
    <property type="evidence" value="ECO:0007669"/>
    <property type="project" value="InterPro"/>
</dbReference>
<dbReference type="EMBL" id="HF936048">
    <property type="protein sequence ID" value="CCX33365.1"/>
    <property type="molecule type" value="Genomic_DNA"/>
</dbReference>
<evidence type="ECO:0000256" key="3">
    <source>
        <dbReference type="ARBA" id="ARBA00022807"/>
    </source>
</evidence>
<evidence type="ECO:0000256" key="5">
    <source>
        <dbReference type="SAM" id="MobiDB-lite"/>
    </source>
</evidence>
<evidence type="ECO:0000313" key="8">
    <source>
        <dbReference type="Proteomes" id="UP000018144"/>
    </source>
</evidence>
<keyword evidence="8" id="KW-1185">Reference proteome</keyword>
<organism evidence="7 8">
    <name type="scientific">Pyronema omphalodes (strain CBS 100304)</name>
    <name type="common">Pyronema confluens</name>
    <dbReference type="NCBI Taxonomy" id="1076935"/>
    <lineage>
        <taxon>Eukaryota</taxon>
        <taxon>Fungi</taxon>
        <taxon>Dikarya</taxon>
        <taxon>Ascomycota</taxon>
        <taxon>Pezizomycotina</taxon>
        <taxon>Pezizomycetes</taxon>
        <taxon>Pezizales</taxon>
        <taxon>Pyronemataceae</taxon>
        <taxon>Pyronema</taxon>
    </lineage>
</organism>
<dbReference type="Proteomes" id="UP000018144">
    <property type="component" value="Unassembled WGS sequence"/>
</dbReference>
<dbReference type="GO" id="GO:0006915">
    <property type="term" value="P:apoptotic process"/>
    <property type="evidence" value="ECO:0007669"/>
    <property type="project" value="UniProtKB-KW"/>
</dbReference>
<dbReference type="InterPro" id="IPR050452">
    <property type="entry name" value="Metacaspase"/>
</dbReference>
<accession>U4LU39</accession>
<evidence type="ECO:0000259" key="6">
    <source>
        <dbReference type="Pfam" id="PF00656"/>
    </source>
</evidence>
<protein>
    <submittedName>
        <fullName evidence="7">Similar to Metacaspase-1A acc. no. B0XPP3</fullName>
    </submittedName>
</protein>
<dbReference type="InterPro" id="IPR011600">
    <property type="entry name" value="Pept_C14_caspase"/>
</dbReference>
<dbReference type="AlphaFoldDB" id="U4LU39"/>
<proteinExistence type="inferred from homology"/>
<feature type="compositionally biased region" description="Basic and acidic residues" evidence="5">
    <location>
        <begin position="18"/>
        <end position="28"/>
    </location>
</feature>